<sequence>MLLKQHAATVKPKFKRLRYFAQDESRFGLKTTVGRLITSLGVKPLGNWQWQFKAFWIYGAVEPTTGEQFFLQFTHVDSECYQLFLDQFSQAYPDSLNVLQVDNGAFHKAKDLVIPDNIVLLFQPPYCPELNPIERLWQHL</sequence>
<proteinExistence type="predicted"/>
<dbReference type="Gene3D" id="3.30.420.10">
    <property type="entry name" value="Ribonuclease H-like superfamily/Ribonuclease H"/>
    <property type="match status" value="1"/>
</dbReference>
<comment type="caution">
    <text evidence="2">The sequence shown here is derived from an EMBL/GenBank/DDBJ whole genome shotgun (WGS) entry which is preliminary data.</text>
</comment>
<feature type="domain" description="Tc1-like transposase DDE" evidence="1">
    <location>
        <begin position="22"/>
        <end position="140"/>
    </location>
</feature>
<keyword evidence="3" id="KW-1185">Reference proteome</keyword>
<reference evidence="2" key="1">
    <citation type="submission" date="2019-12" db="EMBL/GenBank/DDBJ databases">
        <title>High-Quality draft genome sequences of three cyanobacteria isolated from the limestone walls of the Old Cathedral of Coimbra.</title>
        <authorList>
            <person name="Tiago I."/>
            <person name="Soares F."/>
            <person name="Portugal A."/>
        </authorList>
    </citation>
    <scope>NUCLEOTIDE SEQUENCE</scope>
    <source>
        <strain evidence="2">A</strain>
    </source>
</reference>
<organism evidence="2 3">
    <name type="scientific">Myxacorys almedinensis A</name>
    <dbReference type="NCBI Taxonomy" id="2690445"/>
    <lineage>
        <taxon>Bacteria</taxon>
        <taxon>Bacillati</taxon>
        <taxon>Cyanobacteriota</taxon>
        <taxon>Cyanophyceae</taxon>
        <taxon>Leptolyngbyales</taxon>
        <taxon>Leptolyngbyaceae</taxon>
        <taxon>Myxacorys</taxon>
        <taxon>Myxacorys almedinensis</taxon>
    </lineage>
</organism>
<gene>
    <name evidence="2" type="ORF">GS601_22590</name>
</gene>
<evidence type="ECO:0000313" key="3">
    <source>
        <dbReference type="Proteomes" id="UP000646053"/>
    </source>
</evidence>
<dbReference type="EMBL" id="WVIE01000062">
    <property type="protein sequence ID" value="NDJ20030.1"/>
    <property type="molecule type" value="Genomic_DNA"/>
</dbReference>
<dbReference type="InterPro" id="IPR036397">
    <property type="entry name" value="RNaseH_sf"/>
</dbReference>
<dbReference type="InterPro" id="IPR047655">
    <property type="entry name" value="Transpos_IS630-like"/>
</dbReference>
<dbReference type="NCBIfam" id="NF033545">
    <property type="entry name" value="transpos_IS630"/>
    <property type="match status" value="1"/>
</dbReference>
<protein>
    <submittedName>
        <fullName evidence="2">IS630 family transposase</fullName>
    </submittedName>
</protein>
<feature type="non-terminal residue" evidence="2">
    <location>
        <position position="140"/>
    </location>
</feature>
<name>A0A8J8CNX7_9CYAN</name>
<evidence type="ECO:0000313" key="2">
    <source>
        <dbReference type="EMBL" id="NDJ20030.1"/>
    </source>
</evidence>
<dbReference type="AlphaFoldDB" id="A0A8J8CNX7"/>
<accession>A0A8J8CNX7</accession>
<dbReference type="Proteomes" id="UP000646053">
    <property type="component" value="Unassembled WGS sequence"/>
</dbReference>
<dbReference type="GO" id="GO:0003676">
    <property type="term" value="F:nucleic acid binding"/>
    <property type="evidence" value="ECO:0007669"/>
    <property type="project" value="InterPro"/>
</dbReference>
<dbReference type="InterPro" id="IPR038717">
    <property type="entry name" value="Tc1-like_DDE_dom"/>
</dbReference>
<evidence type="ECO:0000259" key="1">
    <source>
        <dbReference type="Pfam" id="PF13358"/>
    </source>
</evidence>
<dbReference type="Pfam" id="PF13358">
    <property type="entry name" value="DDE_3"/>
    <property type="match status" value="1"/>
</dbReference>